<protein>
    <submittedName>
        <fullName evidence="1">Uncharacterized protein</fullName>
    </submittedName>
</protein>
<evidence type="ECO:0000313" key="1">
    <source>
        <dbReference type="EMBL" id="WIM04758.1"/>
    </source>
</evidence>
<name>A0AA49FJN0_9PROT</name>
<accession>A0AA49FJN0</accession>
<proteinExistence type="predicted"/>
<organism evidence="1">
    <name type="scientific">Candidatus Nitricoxidivorans perseverans</name>
    <dbReference type="NCBI Taxonomy" id="2975601"/>
    <lineage>
        <taxon>Bacteria</taxon>
        <taxon>Pseudomonadati</taxon>
        <taxon>Pseudomonadota</taxon>
        <taxon>Betaproteobacteria</taxon>
        <taxon>Nitrosomonadales</taxon>
        <taxon>Sterolibacteriaceae</taxon>
        <taxon>Candidatus Nitricoxidivorans</taxon>
    </lineage>
</organism>
<reference evidence="1" key="1">
    <citation type="journal article" date="2023" name="Nat. Microbiol.">
        <title>Enrichment and characterization of a nitric oxide-reducing microbial community in a continuous bioreactor.</title>
        <authorList>
            <person name="Garrido-Amador P."/>
            <person name="Stortenbeker N."/>
            <person name="Wessels H.J.C.T."/>
            <person name="Speth D.R."/>
            <person name="Garcia-Heredia I."/>
            <person name="Kartal B."/>
        </authorList>
    </citation>
    <scope>NUCLEOTIDE SEQUENCE</scope>
    <source>
        <strain evidence="1">MAG1</strain>
    </source>
</reference>
<dbReference type="Proteomes" id="UP001234916">
    <property type="component" value="Chromosome"/>
</dbReference>
<dbReference type="KEGG" id="npv:OHM77_08600"/>
<dbReference type="EMBL" id="CP107246">
    <property type="protein sequence ID" value="WIM04758.1"/>
    <property type="molecule type" value="Genomic_DNA"/>
</dbReference>
<dbReference type="AlphaFoldDB" id="A0AA49FJN0"/>
<gene>
    <name evidence="1" type="ORF">OHM77_08600</name>
</gene>
<sequence length="52" mass="5125">MTIDASLRAESGQLACLCSSGPAQTGATAAIEARNGRAARIAVPAGGFVMFG</sequence>